<evidence type="ECO:0000313" key="1">
    <source>
        <dbReference type="EMBL" id="RQM37276.1"/>
    </source>
</evidence>
<sequence>MLWCLLNACGPGWGKTSTAHYLWTARPGFRADPQNEKFFPGEGKIGFLQLNVPRLGRPVEFLYPPN</sequence>
<protein>
    <submittedName>
        <fullName evidence="1">Uncharacterized protein</fullName>
    </submittedName>
</protein>
<comment type="caution">
    <text evidence="1">The sequence shown here is derived from an EMBL/GenBank/DDBJ whole genome shotgun (WGS) entry which is preliminary data.</text>
</comment>
<dbReference type="Proteomes" id="UP000279457">
    <property type="component" value="Unassembled WGS sequence"/>
</dbReference>
<name>A0A3N6SI77_9GAMM</name>
<dbReference type="EMBL" id="RHHM01000013">
    <property type="protein sequence ID" value="RQM37276.1"/>
    <property type="molecule type" value="Genomic_DNA"/>
</dbReference>
<evidence type="ECO:0000313" key="2">
    <source>
        <dbReference type="Proteomes" id="UP000279457"/>
    </source>
</evidence>
<accession>A0A3N6SI77</accession>
<keyword evidence="2" id="KW-1185">Reference proteome</keyword>
<proteinExistence type="predicted"/>
<gene>
    <name evidence="1" type="ORF">EB241_16575</name>
</gene>
<reference evidence="1 2" key="1">
    <citation type="submission" date="2018-10" db="EMBL/GenBank/DDBJ databases">
        <title>Draft genome sequence for the type isolate of Erwinia psidii, agent causal of bacterial blight in guava (Psidium guajava) and wilt and die-back of Eucalyptus spp.</title>
        <authorList>
            <person name="Hermenegildo P.S."/>
            <person name="Santos S.A."/>
            <person name="Guimaraes L.M.S."/>
            <person name="Vidigal P.M.P."/>
            <person name="Pereira I.C."/>
            <person name="Badel J.L."/>
            <person name="Alfenas-Zerbini P."/>
            <person name="Ferreira M.A.S.V."/>
            <person name="Alfenas A.C."/>
        </authorList>
    </citation>
    <scope>NUCLEOTIDE SEQUENCE [LARGE SCALE GENOMIC DNA]</scope>
    <source>
        <strain evidence="1 2">IBSBF 435</strain>
    </source>
</reference>
<dbReference type="AlphaFoldDB" id="A0A3N6SI77"/>
<organism evidence="1 2">
    <name type="scientific">Erwinia psidii</name>
    <dbReference type="NCBI Taxonomy" id="69224"/>
    <lineage>
        <taxon>Bacteria</taxon>
        <taxon>Pseudomonadati</taxon>
        <taxon>Pseudomonadota</taxon>
        <taxon>Gammaproteobacteria</taxon>
        <taxon>Enterobacterales</taxon>
        <taxon>Erwiniaceae</taxon>
        <taxon>Erwinia</taxon>
    </lineage>
</organism>